<dbReference type="SMART" id="SM00354">
    <property type="entry name" value="HTH_LACI"/>
    <property type="match status" value="1"/>
</dbReference>
<organism evidence="5 6">
    <name type="scientific">Tessaracoccus defluvii</name>
    <dbReference type="NCBI Taxonomy" id="1285901"/>
    <lineage>
        <taxon>Bacteria</taxon>
        <taxon>Bacillati</taxon>
        <taxon>Actinomycetota</taxon>
        <taxon>Actinomycetes</taxon>
        <taxon>Propionibacteriales</taxon>
        <taxon>Propionibacteriaceae</taxon>
        <taxon>Tessaracoccus</taxon>
    </lineage>
</organism>
<dbReference type="PROSITE" id="PS00356">
    <property type="entry name" value="HTH_LACI_1"/>
    <property type="match status" value="1"/>
</dbReference>
<evidence type="ECO:0000313" key="6">
    <source>
        <dbReference type="Proteomes" id="UP000516117"/>
    </source>
</evidence>
<dbReference type="CDD" id="cd01392">
    <property type="entry name" value="HTH_LacI"/>
    <property type="match status" value="1"/>
</dbReference>
<proteinExistence type="predicted"/>
<keyword evidence="3" id="KW-0804">Transcription</keyword>
<dbReference type="EMBL" id="CP060789">
    <property type="protein sequence ID" value="QNP54887.1"/>
    <property type="molecule type" value="Genomic_DNA"/>
</dbReference>
<dbReference type="KEGG" id="tdf:H9L22_11360"/>
<dbReference type="PROSITE" id="PS50932">
    <property type="entry name" value="HTH_LACI_2"/>
    <property type="match status" value="1"/>
</dbReference>
<evidence type="ECO:0000259" key="4">
    <source>
        <dbReference type="PROSITE" id="PS50932"/>
    </source>
</evidence>
<dbReference type="AlphaFoldDB" id="A0A7H0H2X1"/>
<dbReference type="InterPro" id="IPR028082">
    <property type="entry name" value="Peripla_BP_I"/>
</dbReference>
<dbReference type="Gene3D" id="1.10.260.40">
    <property type="entry name" value="lambda repressor-like DNA-binding domains"/>
    <property type="match status" value="1"/>
</dbReference>
<dbReference type="InterPro" id="IPR046335">
    <property type="entry name" value="LacI/GalR-like_sensor"/>
</dbReference>
<evidence type="ECO:0000256" key="2">
    <source>
        <dbReference type="ARBA" id="ARBA00023125"/>
    </source>
</evidence>
<sequence length="337" mass="36101">MVTLAEVAKAAGVSMMTVSNALNGKSTVAAKTRERVLRIADDLGYRANARAQSLRSGRTWAIGLAIPELDMPFPAHFAAEVTSAAARRGLGVIVQQTGSDPEKERAIIHGVPTSLVDGVIVSALGADIRALEQELKHRRVVLFDESITETYLDLVCSPNREGAAAACRHLVERGCRRIGVVGTNDEPMPPGALAPTSESRFLGAVEELRDNHPHVEVIGISATWTPLDARRAVVEAIDAGVEFDGLFCLTDSMALGALRGLADRGLRCPEDVKIVGFDGIAEGAYSVPTLSTIDLGVTSLAEAAVDMLVDRIEHQDDEREGRRMVANFTLVERESSR</sequence>
<dbReference type="InterPro" id="IPR000843">
    <property type="entry name" value="HTH_LacI"/>
</dbReference>
<dbReference type="PANTHER" id="PTHR30146">
    <property type="entry name" value="LACI-RELATED TRANSCRIPTIONAL REPRESSOR"/>
    <property type="match status" value="1"/>
</dbReference>
<gene>
    <name evidence="5" type="ORF">H9L22_11360</name>
</gene>
<dbReference type="InterPro" id="IPR010982">
    <property type="entry name" value="Lambda_DNA-bd_dom_sf"/>
</dbReference>
<reference evidence="5 6" key="1">
    <citation type="submission" date="2020-08" db="EMBL/GenBank/DDBJ databases">
        <title>Genome sequence of Tessaracoccus defluvii JCM 17540T.</title>
        <authorList>
            <person name="Hyun D.-W."/>
            <person name="Bae J.-W."/>
        </authorList>
    </citation>
    <scope>NUCLEOTIDE SEQUENCE [LARGE SCALE GENOMIC DNA]</scope>
    <source>
        <strain evidence="5 6">JCM 17540</strain>
    </source>
</reference>
<dbReference type="Proteomes" id="UP000516117">
    <property type="component" value="Chromosome"/>
</dbReference>
<accession>A0A7H0H2X1</accession>
<dbReference type="RefSeq" id="WP_187720023.1">
    <property type="nucleotide sequence ID" value="NZ_BAABBL010000004.1"/>
</dbReference>
<keyword evidence="2 5" id="KW-0238">DNA-binding</keyword>
<evidence type="ECO:0000256" key="1">
    <source>
        <dbReference type="ARBA" id="ARBA00023015"/>
    </source>
</evidence>
<dbReference type="SUPFAM" id="SSF53822">
    <property type="entry name" value="Periplasmic binding protein-like I"/>
    <property type="match status" value="1"/>
</dbReference>
<evidence type="ECO:0000313" key="5">
    <source>
        <dbReference type="EMBL" id="QNP54887.1"/>
    </source>
</evidence>
<dbReference type="SUPFAM" id="SSF47413">
    <property type="entry name" value="lambda repressor-like DNA-binding domains"/>
    <property type="match status" value="1"/>
</dbReference>
<dbReference type="GO" id="GO:0003700">
    <property type="term" value="F:DNA-binding transcription factor activity"/>
    <property type="evidence" value="ECO:0007669"/>
    <property type="project" value="TreeGrafter"/>
</dbReference>
<keyword evidence="6" id="KW-1185">Reference proteome</keyword>
<dbReference type="Pfam" id="PF00356">
    <property type="entry name" value="LacI"/>
    <property type="match status" value="1"/>
</dbReference>
<dbReference type="GO" id="GO:0000976">
    <property type="term" value="F:transcription cis-regulatory region binding"/>
    <property type="evidence" value="ECO:0007669"/>
    <property type="project" value="TreeGrafter"/>
</dbReference>
<dbReference type="Gene3D" id="3.40.50.2300">
    <property type="match status" value="2"/>
</dbReference>
<evidence type="ECO:0000256" key="3">
    <source>
        <dbReference type="ARBA" id="ARBA00023163"/>
    </source>
</evidence>
<feature type="domain" description="HTH lacI-type" evidence="4">
    <location>
        <begin position="2"/>
        <end position="56"/>
    </location>
</feature>
<protein>
    <submittedName>
        <fullName evidence="5">LacI family DNA-binding transcriptional regulator</fullName>
    </submittedName>
</protein>
<dbReference type="CDD" id="cd06267">
    <property type="entry name" value="PBP1_LacI_sugar_binding-like"/>
    <property type="match status" value="1"/>
</dbReference>
<dbReference type="Pfam" id="PF13377">
    <property type="entry name" value="Peripla_BP_3"/>
    <property type="match status" value="1"/>
</dbReference>
<name>A0A7H0H2X1_9ACTN</name>
<keyword evidence="1" id="KW-0805">Transcription regulation</keyword>
<dbReference type="PANTHER" id="PTHR30146:SF109">
    <property type="entry name" value="HTH-TYPE TRANSCRIPTIONAL REGULATOR GALS"/>
    <property type="match status" value="1"/>
</dbReference>